<feature type="signal peptide" evidence="2">
    <location>
        <begin position="1"/>
        <end position="21"/>
    </location>
</feature>
<keyword evidence="1" id="KW-0472">Membrane</keyword>
<accession>A0ABT4MHE5</accession>
<evidence type="ECO:0000313" key="3">
    <source>
        <dbReference type="EMBL" id="MCZ4520408.1"/>
    </source>
</evidence>
<evidence type="ECO:0000256" key="1">
    <source>
        <dbReference type="SAM" id="Phobius"/>
    </source>
</evidence>
<dbReference type="RefSeq" id="WP_269606673.1">
    <property type="nucleotide sequence ID" value="NZ_JAPWIJ010000007.1"/>
</dbReference>
<gene>
    <name evidence="3" type="ORF">O4220_17990</name>
</gene>
<keyword evidence="2" id="KW-0732">Signal</keyword>
<keyword evidence="4" id="KW-1185">Reference proteome</keyword>
<proteinExistence type="predicted"/>
<evidence type="ECO:0000313" key="4">
    <source>
        <dbReference type="Proteomes" id="UP001081071"/>
    </source>
</evidence>
<comment type="caution">
    <text evidence="3">The sequence shown here is derived from an EMBL/GenBank/DDBJ whole genome shotgun (WGS) entry which is preliminary data.</text>
</comment>
<sequence length="299" mass="30342">MTSPWLSVVLALISAFLFACAAVAQQSAAASVPEGTSLVSALVRSPRWWMGVVGDGGGYAVQIAALWVGSVLVVQPLLVTALLFALPMSAKFARRSLPGSTWALAFLLAAALAVFIVVGDPSEGTTDAPLVAWIVPLLVAAVVIGVAAVGGLVLSSPGLRALLLGAAGGLLFGLAAALTKFVTDLVDADPLAALTAWQTYALIGSGVVGFYLQQRAFQVGPLSASMPAVTICEPLGAAFIGVTVLDERIRTEGAALATIVLAIAVMIVTTVLLSRTQAANTADSTTPDRASNTGTSSDR</sequence>
<dbReference type="NCBIfam" id="NF038012">
    <property type="entry name" value="DMT_1"/>
    <property type="match status" value="1"/>
</dbReference>
<feature type="transmembrane region" description="Helical" evidence="1">
    <location>
        <begin position="130"/>
        <end position="154"/>
    </location>
</feature>
<feature type="transmembrane region" description="Helical" evidence="1">
    <location>
        <begin position="161"/>
        <end position="179"/>
    </location>
</feature>
<feature type="transmembrane region" description="Helical" evidence="1">
    <location>
        <begin position="97"/>
        <end position="118"/>
    </location>
</feature>
<keyword evidence="1" id="KW-0812">Transmembrane</keyword>
<feature type="transmembrane region" description="Helical" evidence="1">
    <location>
        <begin position="224"/>
        <end position="242"/>
    </location>
</feature>
<name>A0ABT4MHE5_9NOCA</name>
<dbReference type="EMBL" id="JAPWIJ010000007">
    <property type="protein sequence ID" value="MCZ4520408.1"/>
    <property type="molecule type" value="Genomic_DNA"/>
</dbReference>
<evidence type="ECO:0000256" key="2">
    <source>
        <dbReference type="SAM" id="SignalP"/>
    </source>
</evidence>
<dbReference type="Proteomes" id="UP001081071">
    <property type="component" value="Unassembled WGS sequence"/>
</dbReference>
<feature type="chain" id="PRO_5047137166" evidence="2">
    <location>
        <begin position="22"/>
        <end position="299"/>
    </location>
</feature>
<feature type="transmembrane region" description="Helical" evidence="1">
    <location>
        <begin position="191"/>
        <end position="212"/>
    </location>
</feature>
<feature type="transmembrane region" description="Helical" evidence="1">
    <location>
        <begin position="254"/>
        <end position="273"/>
    </location>
</feature>
<organism evidence="3 4">
    <name type="scientific">Rhodococcus ruber</name>
    <dbReference type="NCBI Taxonomy" id="1830"/>
    <lineage>
        <taxon>Bacteria</taxon>
        <taxon>Bacillati</taxon>
        <taxon>Actinomycetota</taxon>
        <taxon>Actinomycetes</taxon>
        <taxon>Mycobacteriales</taxon>
        <taxon>Nocardiaceae</taxon>
        <taxon>Rhodococcus</taxon>
    </lineage>
</organism>
<dbReference type="PANTHER" id="PTHR40761:SF1">
    <property type="entry name" value="CONSERVED INTEGRAL MEMBRANE ALANINE VALINE AND LEUCINE RICH PROTEIN-RELATED"/>
    <property type="match status" value="1"/>
</dbReference>
<feature type="transmembrane region" description="Helical" evidence="1">
    <location>
        <begin position="59"/>
        <end position="85"/>
    </location>
</feature>
<reference evidence="3" key="1">
    <citation type="submission" date="2022-12" db="EMBL/GenBank/DDBJ databases">
        <authorList>
            <person name="Krivoruchko A.V."/>
            <person name="Elkin A."/>
        </authorList>
    </citation>
    <scope>NUCLEOTIDE SEQUENCE</scope>
    <source>
        <strain evidence="3">IEGM 1391</strain>
    </source>
</reference>
<keyword evidence="1" id="KW-1133">Transmembrane helix</keyword>
<dbReference type="PANTHER" id="PTHR40761">
    <property type="entry name" value="CONSERVED INTEGRAL MEMBRANE ALANINE VALINE AND LEUCINE RICH PROTEIN-RELATED"/>
    <property type="match status" value="1"/>
</dbReference>
<protein>
    <submittedName>
        <fullName evidence="3">DMT family transporter</fullName>
    </submittedName>
</protein>